<dbReference type="AlphaFoldDB" id="A0AAX2A8V5"/>
<dbReference type="PANTHER" id="PTHR43065">
    <property type="entry name" value="SENSOR HISTIDINE KINASE"/>
    <property type="match status" value="1"/>
</dbReference>
<dbReference type="GO" id="GO:0005524">
    <property type="term" value="F:ATP binding"/>
    <property type="evidence" value="ECO:0007669"/>
    <property type="project" value="UniProtKB-KW"/>
</dbReference>
<keyword evidence="3" id="KW-0597">Phosphoprotein</keyword>
<evidence type="ECO:0000313" key="13">
    <source>
        <dbReference type="Proteomes" id="UP000253850"/>
    </source>
</evidence>
<dbReference type="PROSITE" id="PS50109">
    <property type="entry name" value="HIS_KIN"/>
    <property type="match status" value="1"/>
</dbReference>
<dbReference type="SUPFAM" id="SSF47384">
    <property type="entry name" value="Homodimeric domain of signal transducing histidine kinase"/>
    <property type="match status" value="1"/>
</dbReference>
<organism evidence="12 14">
    <name type="scientific">Halarcobacter bivalviorum</name>
    <dbReference type="NCBI Taxonomy" id="663364"/>
    <lineage>
        <taxon>Bacteria</taxon>
        <taxon>Pseudomonadati</taxon>
        <taxon>Campylobacterota</taxon>
        <taxon>Epsilonproteobacteria</taxon>
        <taxon>Campylobacterales</taxon>
        <taxon>Arcobacteraceae</taxon>
        <taxon>Halarcobacter</taxon>
    </lineage>
</organism>
<feature type="transmembrane region" description="Helical" evidence="9">
    <location>
        <begin position="257"/>
        <end position="275"/>
    </location>
</feature>
<feature type="transmembrane region" description="Helical" evidence="9">
    <location>
        <begin position="138"/>
        <end position="159"/>
    </location>
</feature>
<reference evidence="11 13" key="2">
    <citation type="submission" date="2018-07" db="EMBL/GenBank/DDBJ databases">
        <title>Complete genome of the Arcobacter bivalviorum type strain LMG 26154.</title>
        <authorList>
            <person name="Miller W.G."/>
            <person name="Yee E."/>
            <person name="Bono J.L."/>
        </authorList>
    </citation>
    <scope>NUCLEOTIDE SEQUENCE [LARGE SCALE GENOMIC DNA]</scope>
    <source>
        <strain evidence="11 13">LMG 26154</strain>
    </source>
</reference>
<accession>A0AAX2A8V5</accession>
<dbReference type="Proteomes" id="UP000289193">
    <property type="component" value="Unassembled WGS sequence"/>
</dbReference>
<reference evidence="12 14" key="1">
    <citation type="submission" date="2017-10" db="EMBL/GenBank/DDBJ databases">
        <title>Genomics of the genus Arcobacter.</title>
        <authorList>
            <person name="Perez-Cataluna A."/>
            <person name="Figueras M.J."/>
        </authorList>
    </citation>
    <scope>NUCLEOTIDE SEQUENCE [LARGE SCALE GENOMIC DNA]</scope>
    <source>
        <strain evidence="12 14">CECT 7835</strain>
    </source>
</reference>
<dbReference type="InterPro" id="IPR004358">
    <property type="entry name" value="Sig_transdc_His_kin-like_C"/>
</dbReference>
<feature type="domain" description="Histidine kinase" evidence="10">
    <location>
        <begin position="360"/>
        <end position="569"/>
    </location>
</feature>
<keyword evidence="9" id="KW-0812">Transmembrane</keyword>
<dbReference type="PANTHER" id="PTHR43065:SF10">
    <property type="entry name" value="PEROXIDE STRESS-ACTIVATED HISTIDINE KINASE MAK3"/>
    <property type="match status" value="1"/>
</dbReference>
<dbReference type="SUPFAM" id="SSF55874">
    <property type="entry name" value="ATPase domain of HSP90 chaperone/DNA topoisomerase II/histidine kinase"/>
    <property type="match status" value="1"/>
</dbReference>
<dbReference type="InterPro" id="IPR036890">
    <property type="entry name" value="HATPase_C_sf"/>
</dbReference>
<feature type="transmembrane region" description="Helical" evidence="9">
    <location>
        <begin position="282"/>
        <end position="299"/>
    </location>
</feature>
<dbReference type="EMBL" id="PDKM01000003">
    <property type="protein sequence ID" value="RXK10265.1"/>
    <property type="molecule type" value="Genomic_DNA"/>
</dbReference>
<dbReference type="InterPro" id="IPR005467">
    <property type="entry name" value="His_kinase_dom"/>
</dbReference>
<dbReference type="Gene3D" id="3.30.565.10">
    <property type="entry name" value="Histidine kinase-like ATPase, C-terminal domain"/>
    <property type="match status" value="1"/>
</dbReference>
<dbReference type="PRINTS" id="PR00344">
    <property type="entry name" value="BCTRLSENSOR"/>
</dbReference>
<dbReference type="InterPro" id="IPR003594">
    <property type="entry name" value="HATPase_dom"/>
</dbReference>
<gene>
    <name evidence="11" type="ORF">ABIV_2146</name>
    <name evidence="12" type="ORF">CRV05_07765</name>
</gene>
<dbReference type="Proteomes" id="UP000253850">
    <property type="component" value="Chromosome"/>
</dbReference>
<evidence type="ECO:0000256" key="2">
    <source>
        <dbReference type="ARBA" id="ARBA00012438"/>
    </source>
</evidence>
<dbReference type="EMBL" id="CP031217">
    <property type="protein sequence ID" value="AXH13121.1"/>
    <property type="molecule type" value="Genomic_DNA"/>
</dbReference>
<keyword evidence="4" id="KW-0808">Transferase</keyword>
<feature type="transmembrane region" description="Helical" evidence="9">
    <location>
        <begin position="194"/>
        <end position="215"/>
    </location>
</feature>
<evidence type="ECO:0000259" key="10">
    <source>
        <dbReference type="PROSITE" id="PS50109"/>
    </source>
</evidence>
<keyword evidence="9" id="KW-0472">Membrane</keyword>
<evidence type="ECO:0000256" key="1">
    <source>
        <dbReference type="ARBA" id="ARBA00000085"/>
    </source>
</evidence>
<evidence type="ECO:0000256" key="6">
    <source>
        <dbReference type="ARBA" id="ARBA00022777"/>
    </source>
</evidence>
<feature type="transmembrane region" description="Helical" evidence="9">
    <location>
        <begin position="311"/>
        <end position="331"/>
    </location>
</feature>
<dbReference type="Pfam" id="PF02518">
    <property type="entry name" value="HATPase_c"/>
    <property type="match status" value="1"/>
</dbReference>
<evidence type="ECO:0000313" key="11">
    <source>
        <dbReference type="EMBL" id="AXH13121.1"/>
    </source>
</evidence>
<feature type="transmembrane region" description="Helical" evidence="9">
    <location>
        <begin position="227"/>
        <end position="251"/>
    </location>
</feature>
<evidence type="ECO:0000256" key="8">
    <source>
        <dbReference type="ARBA" id="ARBA00023012"/>
    </source>
</evidence>
<dbReference type="Gene3D" id="1.10.287.130">
    <property type="match status" value="1"/>
</dbReference>
<evidence type="ECO:0000256" key="7">
    <source>
        <dbReference type="ARBA" id="ARBA00022840"/>
    </source>
</evidence>
<protein>
    <recommendedName>
        <fullName evidence="2">histidine kinase</fullName>
        <ecNumber evidence="2">2.7.13.3</ecNumber>
    </recommendedName>
</protein>
<proteinExistence type="predicted"/>
<evidence type="ECO:0000256" key="3">
    <source>
        <dbReference type="ARBA" id="ARBA00022553"/>
    </source>
</evidence>
<name>A0AAX2A8V5_9BACT</name>
<comment type="catalytic activity">
    <reaction evidence="1">
        <text>ATP + protein L-histidine = ADP + protein N-phospho-L-histidine.</text>
        <dbReference type="EC" id="2.7.13.3"/>
    </reaction>
</comment>
<dbReference type="RefSeq" id="WP_114839916.1">
    <property type="nucleotide sequence ID" value="NZ_CP031217.1"/>
</dbReference>
<dbReference type="InterPro" id="IPR036097">
    <property type="entry name" value="HisK_dim/P_sf"/>
</dbReference>
<dbReference type="Pfam" id="PF07695">
    <property type="entry name" value="7TMR-DISM_7TM"/>
    <property type="match status" value="1"/>
</dbReference>
<keyword evidence="6 12" id="KW-0418">Kinase</keyword>
<keyword evidence="8" id="KW-0902">Two-component regulatory system</keyword>
<dbReference type="GO" id="GO:0000155">
    <property type="term" value="F:phosphorelay sensor kinase activity"/>
    <property type="evidence" value="ECO:0007669"/>
    <property type="project" value="InterPro"/>
</dbReference>
<evidence type="ECO:0000313" key="12">
    <source>
        <dbReference type="EMBL" id="RXK10265.1"/>
    </source>
</evidence>
<evidence type="ECO:0000256" key="9">
    <source>
        <dbReference type="SAM" id="Phobius"/>
    </source>
</evidence>
<dbReference type="SMART" id="SM00387">
    <property type="entry name" value="HATPase_c"/>
    <property type="match status" value="1"/>
</dbReference>
<dbReference type="InterPro" id="IPR011623">
    <property type="entry name" value="7TMR_DISM_rcpt_extracell_dom1"/>
</dbReference>
<evidence type="ECO:0000256" key="4">
    <source>
        <dbReference type="ARBA" id="ARBA00022679"/>
    </source>
</evidence>
<dbReference type="KEGG" id="hbv:ABIV_2146"/>
<keyword evidence="7" id="KW-0067">ATP-binding</keyword>
<sequence length="569" mass="66532">MRKIVFIFFIFYSFSFASDKFGIIDKVYISEDFKTYKLAKYKDYKNKKVEQFSIKVELNKNKISKKTYYLSVVSDYDNLLSSNIKYIKTPYQMLIKLDEKTPDNLLFFYKYENPKRVGFRLKAISEFEYKYLLPIEGIIYGLAYGIIFCAALYYFIIYLSMKKRCFLFYSTMQLFVLLSLFGFMIVSFKPYPSVFAQTVIDIFENLSFIFTILFAKEILNIKKIYPSALFIIKLFLFINFIDIGIILVLNYSLLYEYMPFYISFLIPTLLGVISILKGDKKAIVYTFGWAFMLSFIFMAEKNLISISGIYTIHFVAPMESLIFSFALAFTLKSFVQEKNEKEKLLIHKNKLASMGEMINNIAHQWRQPLMHLSFINMNLQMASYDKKLSKEYLAEKIEESNKQLEFMSNTIDSFRDFYKPQKEKENFFISKAVKQAVEIMSVLLNKENIEIEVEVKKDKEICAYANEYSQVVLNLITNAKDVLVQRKIAKPKIKITIDSYSNKSFTTVCDNAEGINKVHIEKIFEPYFTTKESGSGIGLYMSKTIISSHFKGELKVENKKEGACFTIEV</sequence>
<keyword evidence="9" id="KW-1133">Transmembrane helix</keyword>
<dbReference type="InterPro" id="IPR003661">
    <property type="entry name" value="HisK_dim/P_dom"/>
</dbReference>
<keyword evidence="14" id="KW-1185">Reference proteome</keyword>
<evidence type="ECO:0000313" key="14">
    <source>
        <dbReference type="Proteomes" id="UP000289193"/>
    </source>
</evidence>
<keyword evidence="5" id="KW-0547">Nucleotide-binding</keyword>
<evidence type="ECO:0000256" key="5">
    <source>
        <dbReference type="ARBA" id="ARBA00022741"/>
    </source>
</evidence>
<dbReference type="CDD" id="cd00082">
    <property type="entry name" value="HisKA"/>
    <property type="match status" value="1"/>
</dbReference>
<feature type="transmembrane region" description="Helical" evidence="9">
    <location>
        <begin position="166"/>
        <end position="188"/>
    </location>
</feature>
<dbReference type="EC" id="2.7.13.3" evidence="2"/>